<dbReference type="EC" id="2.7.7.6" evidence="2"/>
<name>A0A1G1ZKF3_9BACT</name>
<keyword evidence="5" id="KW-0808">Transferase</keyword>
<protein>
    <recommendedName>
        <fullName evidence="3">DNA-directed RNA polymerase subunit alpha</fullName>
        <ecNumber evidence="2">2.7.7.6</ecNumber>
    </recommendedName>
    <alternativeName>
        <fullName evidence="9">RNA polymerase subunit alpha</fullName>
    </alternativeName>
    <alternativeName>
        <fullName evidence="8">Transcriptase subunit alpha</fullName>
    </alternativeName>
</protein>
<evidence type="ECO:0000256" key="2">
    <source>
        <dbReference type="ARBA" id="ARBA00012418"/>
    </source>
</evidence>
<evidence type="ECO:0000256" key="9">
    <source>
        <dbReference type="ARBA" id="ARBA00033070"/>
    </source>
</evidence>
<dbReference type="InterPro" id="IPR036603">
    <property type="entry name" value="RBP11-like"/>
</dbReference>
<dbReference type="EMBL" id="MHJI01000027">
    <property type="protein sequence ID" value="OGY64991.1"/>
    <property type="molecule type" value="Genomic_DNA"/>
</dbReference>
<dbReference type="NCBIfam" id="TIGR02027">
    <property type="entry name" value="rpoA"/>
    <property type="match status" value="1"/>
</dbReference>
<dbReference type="FunFam" id="2.170.120.12:FF:000001">
    <property type="entry name" value="DNA-directed RNA polymerase subunit alpha"/>
    <property type="match status" value="1"/>
</dbReference>
<keyword evidence="7" id="KW-0804">Transcription</keyword>
<dbReference type="Proteomes" id="UP000178517">
    <property type="component" value="Unassembled WGS sequence"/>
</dbReference>
<dbReference type="GO" id="GO:0005737">
    <property type="term" value="C:cytoplasm"/>
    <property type="evidence" value="ECO:0007669"/>
    <property type="project" value="UniProtKB-ARBA"/>
</dbReference>
<sequence length="256" mass="28214">MKYLSLSDSVQIKKIEESETQGLFEIEGLYTGYGLTVGNALRRALLSSLPGAAITQIKIKGVGHEFSTIPNVVEDVVEITLNLKKIRLQSFSDEPQVLQLKARGEKEVRASDIETNDQVKIVTPDIVIAHLSAKKAEFDMEITVERGLGYSPAESRKDGKLSIGTIAIDAIFTPVISVNYTIENMRVGDKTDYNRLHLKVVTDGTIKPGDAIFQSASILKDHFSKIIDIETESSPKTEVIEEVEEAPKKKATKAKK</sequence>
<dbReference type="Pfam" id="PF01000">
    <property type="entry name" value="RNA_pol_A_bac"/>
    <property type="match status" value="1"/>
</dbReference>
<reference evidence="13 14" key="1">
    <citation type="journal article" date="2016" name="Nat. Commun.">
        <title>Thousands of microbial genomes shed light on interconnected biogeochemical processes in an aquifer system.</title>
        <authorList>
            <person name="Anantharaman K."/>
            <person name="Brown C.T."/>
            <person name="Hug L.A."/>
            <person name="Sharon I."/>
            <person name="Castelle C.J."/>
            <person name="Probst A.J."/>
            <person name="Thomas B.C."/>
            <person name="Singh A."/>
            <person name="Wilkins M.J."/>
            <person name="Karaoz U."/>
            <person name="Brodie E.L."/>
            <person name="Williams K.H."/>
            <person name="Hubbard S.S."/>
            <person name="Banfield J.F."/>
        </authorList>
    </citation>
    <scope>NUCLEOTIDE SEQUENCE [LARGE SCALE GENOMIC DNA]</scope>
</reference>
<evidence type="ECO:0000256" key="10">
    <source>
        <dbReference type="ARBA" id="ARBA00048552"/>
    </source>
</evidence>
<dbReference type="GO" id="GO:0000428">
    <property type="term" value="C:DNA-directed RNA polymerase complex"/>
    <property type="evidence" value="ECO:0007669"/>
    <property type="project" value="UniProtKB-KW"/>
</dbReference>
<comment type="caution">
    <text evidence="13">The sequence shown here is derived from an EMBL/GenBank/DDBJ whole genome shotgun (WGS) entry which is preliminary data.</text>
</comment>
<accession>A0A1G1ZKF3</accession>
<dbReference type="STRING" id="1798406.A3A04_01330"/>
<evidence type="ECO:0000256" key="5">
    <source>
        <dbReference type="ARBA" id="ARBA00022679"/>
    </source>
</evidence>
<evidence type="ECO:0000256" key="7">
    <source>
        <dbReference type="ARBA" id="ARBA00023163"/>
    </source>
</evidence>
<dbReference type="GO" id="GO:0006351">
    <property type="term" value="P:DNA-templated transcription"/>
    <property type="evidence" value="ECO:0007669"/>
    <property type="project" value="InterPro"/>
</dbReference>
<dbReference type="AlphaFoldDB" id="A0A1G1ZKF3"/>
<evidence type="ECO:0000256" key="4">
    <source>
        <dbReference type="ARBA" id="ARBA00022478"/>
    </source>
</evidence>
<organism evidence="13 14">
    <name type="scientific">Candidatus Harrisonbacteria bacterium RIFCSPLOWO2_01_FULL_40_28</name>
    <dbReference type="NCBI Taxonomy" id="1798406"/>
    <lineage>
        <taxon>Bacteria</taxon>
        <taxon>Candidatus Harrisoniibacteriota</taxon>
    </lineage>
</organism>
<dbReference type="SMART" id="SM00662">
    <property type="entry name" value="RPOLD"/>
    <property type="match status" value="1"/>
</dbReference>
<dbReference type="InterPro" id="IPR011773">
    <property type="entry name" value="DNA-dir_RpoA"/>
</dbReference>
<evidence type="ECO:0000256" key="3">
    <source>
        <dbReference type="ARBA" id="ARBA00015972"/>
    </source>
</evidence>
<evidence type="ECO:0000259" key="12">
    <source>
        <dbReference type="SMART" id="SM00662"/>
    </source>
</evidence>
<dbReference type="Gene3D" id="2.170.120.12">
    <property type="entry name" value="DNA-directed RNA polymerase, insert domain"/>
    <property type="match status" value="1"/>
</dbReference>
<evidence type="ECO:0000313" key="13">
    <source>
        <dbReference type="EMBL" id="OGY64991.1"/>
    </source>
</evidence>
<dbReference type="SUPFAM" id="SSF56553">
    <property type="entry name" value="Insert subdomain of RNA polymerase alpha subunit"/>
    <property type="match status" value="1"/>
</dbReference>
<evidence type="ECO:0000256" key="1">
    <source>
        <dbReference type="ARBA" id="ARBA00007123"/>
    </source>
</evidence>
<dbReference type="Pfam" id="PF01193">
    <property type="entry name" value="RNA_pol_L"/>
    <property type="match status" value="1"/>
</dbReference>
<dbReference type="Gene3D" id="3.30.1360.10">
    <property type="entry name" value="RNA polymerase, RBP11-like subunit"/>
    <property type="match status" value="1"/>
</dbReference>
<gene>
    <name evidence="13" type="ORF">A3A04_01330</name>
</gene>
<evidence type="ECO:0000256" key="8">
    <source>
        <dbReference type="ARBA" id="ARBA00032524"/>
    </source>
</evidence>
<feature type="region of interest" description="Disordered" evidence="11">
    <location>
        <begin position="237"/>
        <end position="256"/>
    </location>
</feature>
<evidence type="ECO:0000313" key="14">
    <source>
        <dbReference type="Proteomes" id="UP000178517"/>
    </source>
</evidence>
<evidence type="ECO:0000256" key="6">
    <source>
        <dbReference type="ARBA" id="ARBA00022695"/>
    </source>
</evidence>
<keyword evidence="4 13" id="KW-0240">DNA-directed RNA polymerase</keyword>
<dbReference type="CDD" id="cd06928">
    <property type="entry name" value="RNAP_alpha_NTD"/>
    <property type="match status" value="1"/>
</dbReference>
<evidence type="ECO:0000256" key="11">
    <source>
        <dbReference type="SAM" id="MobiDB-lite"/>
    </source>
</evidence>
<dbReference type="GO" id="GO:0003677">
    <property type="term" value="F:DNA binding"/>
    <property type="evidence" value="ECO:0007669"/>
    <property type="project" value="InterPro"/>
</dbReference>
<comment type="catalytic activity">
    <reaction evidence="10">
        <text>RNA(n) + a ribonucleoside 5'-triphosphate = RNA(n+1) + diphosphate</text>
        <dbReference type="Rhea" id="RHEA:21248"/>
        <dbReference type="Rhea" id="RHEA-COMP:14527"/>
        <dbReference type="Rhea" id="RHEA-COMP:17342"/>
        <dbReference type="ChEBI" id="CHEBI:33019"/>
        <dbReference type="ChEBI" id="CHEBI:61557"/>
        <dbReference type="ChEBI" id="CHEBI:140395"/>
        <dbReference type="EC" id="2.7.7.6"/>
    </reaction>
</comment>
<dbReference type="SUPFAM" id="SSF55257">
    <property type="entry name" value="RBP11-like subunits of RNA polymerase"/>
    <property type="match status" value="1"/>
</dbReference>
<keyword evidence="6" id="KW-0548">Nucleotidyltransferase</keyword>
<dbReference type="GO" id="GO:0046983">
    <property type="term" value="F:protein dimerization activity"/>
    <property type="evidence" value="ECO:0007669"/>
    <property type="project" value="InterPro"/>
</dbReference>
<proteinExistence type="inferred from homology"/>
<comment type="similarity">
    <text evidence="1">Belongs to the RNA polymerase alpha chain family.</text>
</comment>
<dbReference type="InterPro" id="IPR036643">
    <property type="entry name" value="RNApol_insert_sf"/>
</dbReference>
<dbReference type="NCBIfam" id="NF003519">
    <property type="entry name" value="PRK05182.2-5"/>
    <property type="match status" value="1"/>
</dbReference>
<dbReference type="InterPro" id="IPR011263">
    <property type="entry name" value="DNA-dir_RNA_pol_RpoA/D/Rpb3"/>
</dbReference>
<feature type="domain" description="DNA-directed RNA polymerase RpoA/D/Rpb3-type" evidence="12">
    <location>
        <begin position="21"/>
        <end position="229"/>
    </location>
</feature>
<dbReference type="InterPro" id="IPR011262">
    <property type="entry name" value="DNA-dir_RNA_pol_insert"/>
</dbReference>
<dbReference type="GO" id="GO:0003899">
    <property type="term" value="F:DNA-directed RNA polymerase activity"/>
    <property type="evidence" value="ECO:0007669"/>
    <property type="project" value="UniProtKB-EC"/>
</dbReference>